<sequence>MLSSIGINDAGAANLPRQDTLPAALPAPLTARHVEEETDLNADDQHALRGRNGLFWFESKEIASLDARITFINNVTDRIFHTIPAKDTPITLISLGAGGLLTEAYIHQRLQQANYTNIAWRIIDVLYSDKFYNKFLKQFKDEVGGHCRAFTTEQAYFKKAIGSGSLVEDDKVRGEIIVLAINPPTTFKDSVVKPGKSAETLEFFGMPQSDYNKANAIFLLLGRDKSLLDRSVKGLSEGKTLIWENGLKCCIDNNGKHTLIYASSDKGSKLFAAVSKHLSYSDNMDSTTGLKNTLEHIDKRLDEFLMIVESDGIIGRKYLTSDYDASLLNLKDGFAGRSHPALFASFDKNVIEIKNQGAETGICPLQTAN</sequence>
<organism evidence="1">
    <name type="scientific">Acerihabitans sp. KWT182</name>
    <dbReference type="NCBI Taxonomy" id="3157919"/>
    <lineage>
        <taxon>Bacteria</taxon>
        <taxon>Pseudomonadati</taxon>
        <taxon>Pseudomonadota</taxon>
        <taxon>Gammaproteobacteria</taxon>
        <taxon>Enterobacterales</taxon>
        <taxon>Pectobacteriaceae</taxon>
        <taxon>Acerihabitans</taxon>
    </lineage>
</organism>
<dbReference type="AlphaFoldDB" id="A0AAU7Q959"/>
<evidence type="ECO:0000313" key="1">
    <source>
        <dbReference type="EMBL" id="XBS69684.1"/>
    </source>
</evidence>
<dbReference type="EMBL" id="CP157947">
    <property type="protein sequence ID" value="XBS69684.1"/>
    <property type="molecule type" value="Genomic_DNA"/>
</dbReference>
<proteinExistence type="predicted"/>
<reference evidence="1" key="1">
    <citation type="submission" date="2024-06" db="EMBL/GenBank/DDBJ databases">
        <authorList>
            <person name="Coelho C."/>
            <person name="Bento M."/>
            <person name="Garcia E."/>
            <person name="Camelo A."/>
            <person name="Brandao I."/>
            <person name="Espirito Santo C."/>
            <person name="Trovao J."/>
            <person name="Verissimo A."/>
            <person name="Costa J."/>
            <person name="Tiago I."/>
        </authorList>
    </citation>
    <scope>NUCLEOTIDE SEQUENCE</scope>
    <source>
        <strain evidence="1">KWT182</strain>
    </source>
</reference>
<gene>
    <name evidence="1" type="ORF">ABK905_25835</name>
</gene>
<name>A0AAU7Q959_9GAMM</name>
<accession>A0AAU7Q959</accession>
<protein>
    <submittedName>
        <fullName evidence="1">Uncharacterized protein</fullName>
    </submittedName>
</protein>